<keyword evidence="1" id="KW-1133">Transmembrane helix</keyword>
<evidence type="ECO:0000313" key="3">
    <source>
        <dbReference type="Proteomes" id="UP001617427"/>
    </source>
</evidence>
<keyword evidence="1" id="KW-0812">Transmembrane</keyword>
<keyword evidence="3" id="KW-1185">Reference proteome</keyword>
<comment type="caution">
    <text evidence="2">The sequence shown here is derived from an EMBL/GenBank/DDBJ whole genome shotgun (WGS) entry which is preliminary data.</text>
</comment>
<keyword evidence="1" id="KW-0472">Membrane</keyword>
<feature type="transmembrane region" description="Helical" evidence="1">
    <location>
        <begin position="29"/>
        <end position="47"/>
    </location>
</feature>
<protein>
    <submittedName>
        <fullName evidence="2">Phage holin family protein</fullName>
    </submittedName>
</protein>
<gene>
    <name evidence="2" type="ORF">ACIPEN_10295</name>
</gene>
<dbReference type="EMBL" id="JBIUZV010000004">
    <property type="protein sequence ID" value="MFJ3046212.1"/>
    <property type="molecule type" value="Genomic_DNA"/>
</dbReference>
<proteinExistence type="predicted"/>
<sequence length="118" mass="12686">MLMLLLTWLINALALLAVPYLMHSVQVDSFGSALVAALILGFVNTIVRPVLVMLTLPVTLLTLGLFIFLINGLMFWVVAQLVGGFHVAGFWSAVGGALLYSIVSWALSTLLLKSGSNR</sequence>
<dbReference type="Proteomes" id="UP001617427">
    <property type="component" value="Unassembled WGS sequence"/>
</dbReference>
<feature type="transmembrane region" description="Helical" evidence="1">
    <location>
        <begin position="90"/>
        <end position="112"/>
    </location>
</feature>
<dbReference type="PANTHER" id="PTHR37309">
    <property type="entry name" value="SLR0284 PROTEIN"/>
    <property type="match status" value="1"/>
</dbReference>
<evidence type="ECO:0000256" key="1">
    <source>
        <dbReference type="SAM" id="Phobius"/>
    </source>
</evidence>
<feature type="transmembrane region" description="Helical" evidence="1">
    <location>
        <begin position="54"/>
        <end position="78"/>
    </location>
</feature>
<dbReference type="RefSeq" id="WP_402700182.1">
    <property type="nucleotide sequence ID" value="NZ_JBIUZV010000004.1"/>
</dbReference>
<reference evidence="2 3" key="1">
    <citation type="submission" date="2024-10" db="EMBL/GenBank/DDBJ databases">
        <title>The Natural Products Discovery Center: Release of the First 8490 Sequenced Strains for Exploring Actinobacteria Biosynthetic Diversity.</title>
        <authorList>
            <person name="Kalkreuter E."/>
            <person name="Kautsar S.A."/>
            <person name="Yang D."/>
            <person name="Bader C.D."/>
            <person name="Teijaro C.N."/>
            <person name="Fluegel L."/>
            <person name="Davis C.M."/>
            <person name="Simpson J.R."/>
            <person name="Lauterbach L."/>
            <person name="Steele A.D."/>
            <person name="Gui C."/>
            <person name="Meng S."/>
            <person name="Li G."/>
            <person name="Viehrig K."/>
            <person name="Ye F."/>
            <person name="Su P."/>
            <person name="Kiefer A.F."/>
            <person name="Nichols A."/>
            <person name="Cepeda A.J."/>
            <person name="Yan W."/>
            <person name="Fan B."/>
            <person name="Jiang Y."/>
            <person name="Adhikari A."/>
            <person name="Zheng C.-J."/>
            <person name="Schuster L."/>
            <person name="Cowan T.M."/>
            <person name="Smanski M.J."/>
            <person name="Chevrette M.G."/>
            <person name="De Carvalho L.P.S."/>
            <person name="Shen B."/>
        </authorList>
    </citation>
    <scope>NUCLEOTIDE SEQUENCE [LARGE SCALE GENOMIC DNA]</scope>
    <source>
        <strain evidence="2 3">NPDC087045</strain>
    </source>
</reference>
<name>A0ABW8EXM3_9BURK</name>
<organism evidence="2 3">
    <name type="scientific">Herbaspirillum chlorophenolicum</name>
    <dbReference type="NCBI Taxonomy" id="211589"/>
    <lineage>
        <taxon>Bacteria</taxon>
        <taxon>Pseudomonadati</taxon>
        <taxon>Pseudomonadota</taxon>
        <taxon>Betaproteobacteria</taxon>
        <taxon>Burkholderiales</taxon>
        <taxon>Oxalobacteraceae</taxon>
        <taxon>Herbaspirillum</taxon>
    </lineage>
</organism>
<dbReference type="InterPro" id="IPR007165">
    <property type="entry name" value="Phage_holin_4_2"/>
</dbReference>
<dbReference type="PANTHER" id="PTHR37309:SF1">
    <property type="entry name" value="SLR0284 PROTEIN"/>
    <property type="match status" value="1"/>
</dbReference>
<accession>A0ABW8EXM3</accession>
<dbReference type="Pfam" id="PF04020">
    <property type="entry name" value="Phage_holin_4_2"/>
    <property type="match status" value="1"/>
</dbReference>
<evidence type="ECO:0000313" key="2">
    <source>
        <dbReference type="EMBL" id="MFJ3046212.1"/>
    </source>
</evidence>